<gene>
    <name evidence="1" type="primary">Necator_chrII.g5592</name>
    <name evidence="1" type="ORF">RB195_017799</name>
</gene>
<name>A0ABR1C6T8_NECAM</name>
<protein>
    <recommendedName>
        <fullName evidence="3">NR LBD domain-containing protein</fullName>
    </recommendedName>
</protein>
<accession>A0ABR1C6T8</accession>
<proteinExistence type="predicted"/>
<sequence length="73" mass="8655">MRWGRCVAITWLNTLDADCTEKERDFQLMRRAYLIERAATILRRLYDKTFGPKNLIEGLKINPECKYGTFNII</sequence>
<organism evidence="1 2">
    <name type="scientific">Necator americanus</name>
    <name type="common">Human hookworm</name>
    <dbReference type="NCBI Taxonomy" id="51031"/>
    <lineage>
        <taxon>Eukaryota</taxon>
        <taxon>Metazoa</taxon>
        <taxon>Ecdysozoa</taxon>
        <taxon>Nematoda</taxon>
        <taxon>Chromadorea</taxon>
        <taxon>Rhabditida</taxon>
        <taxon>Rhabditina</taxon>
        <taxon>Rhabditomorpha</taxon>
        <taxon>Strongyloidea</taxon>
        <taxon>Ancylostomatidae</taxon>
        <taxon>Bunostominae</taxon>
        <taxon>Necator</taxon>
    </lineage>
</organism>
<reference evidence="1 2" key="1">
    <citation type="submission" date="2023-08" db="EMBL/GenBank/DDBJ databases">
        <title>A Necator americanus chromosomal reference genome.</title>
        <authorList>
            <person name="Ilik V."/>
            <person name="Petrzelkova K.J."/>
            <person name="Pardy F."/>
            <person name="Fuh T."/>
            <person name="Niatou-Singa F.S."/>
            <person name="Gouil Q."/>
            <person name="Baker L."/>
            <person name="Ritchie M.E."/>
            <person name="Jex A.R."/>
            <person name="Gazzola D."/>
            <person name="Li H."/>
            <person name="Toshio Fujiwara R."/>
            <person name="Zhan B."/>
            <person name="Aroian R.V."/>
            <person name="Pafco B."/>
            <person name="Schwarz E.M."/>
        </authorList>
    </citation>
    <scope>NUCLEOTIDE SEQUENCE [LARGE SCALE GENOMIC DNA]</scope>
    <source>
        <strain evidence="1 2">Aroian</strain>
        <tissue evidence="1">Whole animal</tissue>
    </source>
</reference>
<evidence type="ECO:0000313" key="1">
    <source>
        <dbReference type="EMBL" id="KAK6734237.1"/>
    </source>
</evidence>
<dbReference type="EMBL" id="JAVFWL010000002">
    <property type="protein sequence ID" value="KAK6734237.1"/>
    <property type="molecule type" value="Genomic_DNA"/>
</dbReference>
<dbReference type="Proteomes" id="UP001303046">
    <property type="component" value="Unassembled WGS sequence"/>
</dbReference>
<comment type="caution">
    <text evidence="1">The sequence shown here is derived from an EMBL/GenBank/DDBJ whole genome shotgun (WGS) entry which is preliminary data.</text>
</comment>
<evidence type="ECO:0008006" key="3">
    <source>
        <dbReference type="Google" id="ProtNLM"/>
    </source>
</evidence>
<keyword evidence="2" id="KW-1185">Reference proteome</keyword>
<evidence type="ECO:0000313" key="2">
    <source>
        <dbReference type="Proteomes" id="UP001303046"/>
    </source>
</evidence>